<feature type="compositionally biased region" description="Acidic residues" evidence="6">
    <location>
        <begin position="503"/>
        <end position="516"/>
    </location>
</feature>
<evidence type="ECO:0000256" key="5">
    <source>
        <dbReference type="ARBA" id="ARBA00047942"/>
    </source>
</evidence>
<feature type="region of interest" description="Disordered" evidence="6">
    <location>
        <begin position="1390"/>
        <end position="1437"/>
    </location>
</feature>
<dbReference type="Pfam" id="PF07669">
    <property type="entry name" value="Eco57I"/>
    <property type="match status" value="1"/>
</dbReference>
<evidence type="ECO:0000259" key="7">
    <source>
        <dbReference type="Pfam" id="PF07669"/>
    </source>
</evidence>
<gene>
    <name evidence="8" type="ORF">G3446_21315</name>
</gene>
<feature type="domain" description="Type II methyltransferase M.TaqI-like" evidence="7">
    <location>
        <begin position="991"/>
        <end position="1035"/>
    </location>
</feature>
<dbReference type="EMBL" id="JAAIJQ010000087">
    <property type="protein sequence ID" value="NEV64387.1"/>
    <property type="molecule type" value="Genomic_DNA"/>
</dbReference>
<keyword evidence="3 8" id="KW-0808">Transferase</keyword>
<comment type="caution">
    <text evidence="8">The sequence shown here is derived from an EMBL/GenBank/DDBJ whole genome shotgun (WGS) entry which is preliminary data.</text>
</comment>
<dbReference type="EC" id="2.1.1.72" evidence="1"/>
<evidence type="ECO:0000313" key="8">
    <source>
        <dbReference type="EMBL" id="NEV64387.1"/>
    </source>
</evidence>
<dbReference type="InterPro" id="IPR011639">
    <property type="entry name" value="MethylTrfase_TaqI-like_dom"/>
</dbReference>
<keyword evidence="9" id="KW-1185">Reference proteome</keyword>
<dbReference type="PANTHER" id="PTHR33841:SF1">
    <property type="entry name" value="DNA METHYLTRANSFERASE A"/>
    <property type="match status" value="1"/>
</dbReference>
<evidence type="ECO:0000256" key="4">
    <source>
        <dbReference type="ARBA" id="ARBA00022691"/>
    </source>
</evidence>
<name>A0A6M0K705_9GAMM</name>
<dbReference type="GO" id="GO:0003676">
    <property type="term" value="F:nucleic acid binding"/>
    <property type="evidence" value="ECO:0007669"/>
    <property type="project" value="InterPro"/>
</dbReference>
<organism evidence="8 9">
    <name type="scientific">Thiorhodococcus minor</name>
    <dbReference type="NCBI Taxonomy" id="57489"/>
    <lineage>
        <taxon>Bacteria</taxon>
        <taxon>Pseudomonadati</taxon>
        <taxon>Pseudomonadota</taxon>
        <taxon>Gammaproteobacteria</taxon>
        <taxon>Chromatiales</taxon>
        <taxon>Chromatiaceae</taxon>
        <taxon>Thiorhodococcus</taxon>
    </lineage>
</organism>
<keyword evidence="4" id="KW-0949">S-adenosyl-L-methionine</keyword>
<dbReference type="InterPro" id="IPR002052">
    <property type="entry name" value="DNA_methylase_N6_adenine_CS"/>
</dbReference>
<proteinExistence type="predicted"/>
<dbReference type="PANTHER" id="PTHR33841">
    <property type="entry name" value="DNA METHYLTRANSFERASE YEEA-RELATED"/>
    <property type="match status" value="1"/>
</dbReference>
<evidence type="ECO:0000256" key="1">
    <source>
        <dbReference type="ARBA" id="ARBA00011900"/>
    </source>
</evidence>
<keyword evidence="2 8" id="KW-0489">Methyltransferase</keyword>
<dbReference type="GO" id="GO:0032259">
    <property type="term" value="P:methylation"/>
    <property type="evidence" value="ECO:0007669"/>
    <property type="project" value="UniProtKB-KW"/>
</dbReference>
<reference evidence="8 9" key="1">
    <citation type="submission" date="2020-02" db="EMBL/GenBank/DDBJ databases">
        <title>Genome sequences of Thiorhodococcus mannitoliphagus and Thiorhodococcus minor, purple sulfur photosynthetic bacteria in the gammaproteobacterial family, Chromatiaceae.</title>
        <authorList>
            <person name="Aviles F.A."/>
            <person name="Meyer T.E."/>
            <person name="Kyndt J.A."/>
        </authorList>
    </citation>
    <scope>NUCLEOTIDE SEQUENCE [LARGE SCALE GENOMIC DNA]</scope>
    <source>
        <strain evidence="8 9">DSM 11518</strain>
    </source>
</reference>
<dbReference type="Gene3D" id="3.40.50.150">
    <property type="entry name" value="Vaccinia Virus protein VP39"/>
    <property type="match status" value="2"/>
</dbReference>
<feature type="compositionally biased region" description="Polar residues" evidence="6">
    <location>
        <begin position="1393"/>
        <end position="1404"/>
    </location>
</feature>
<comment type="catalytic activity">
    <reaction evidence="5">
        <text>a 2'-deoxyadenosine in DNA + S-adenosyl-L-methionine = an N(6)-methyl-2'-deoxyadenosine in DNA + S-adenosyl-L-homocysteine + H(+)</text>
        <dbReference type="Rhea" id="RHEA:15197"/>
        <dbReference type="Rhea" id="RHEA-COMP:12418"/>
        <dbReference type="Rhea" id="RHEA-COMP:12419"/>
        <dbReference type="ChEBI" id="CHEBI:15378"/>
        <dbReference type="ChEBI" id="CHEBI:57856"/>
        <dbReference type="ChEBI" id="CHEBI:59789"/>
        <dbReference type="ChEBI" id="CHEBI:90615"/>
        <dbReference type="ChEBI" id="CHEBI:90616"/>
        <dbReference type="EC" id="2.1.1.72"/>
    </reaction>
</comment>
<evidence type="ECO:0000313" key="9">
    <source>
        <dbReference type="Proteomes" id="UP000483379"/>
    </source>
</evidence>
<evidence type="ECO:0000256" key="2">
    <source>
        <dbReference type="ARBA" id="ARBA00022603"/>
    </source>
</evidence>
<dbReference type="GO" id="GO:0006304">
    <property type="term" value="P:DNA modification"/>
    <property type="evidence" value="ECO:0007669"/>
    <property type="project" value="InterPro"/>
</dbReference>
<feature type="region of interest" description="Disordered" evidence="6">
    <location>
        <begin position="496"/>
        <end position="521"/>
    </location>
</feature>
<protein>
    <recommendedName>
        <fullName evidence="1">site-specific DNA-methyltransferase (adenine-specific)</fullName>
        <ecNumber evidence="1">2.1.1.72</ecNumber>
    </recommendedName>
</protein>
<dbReference type="Proteomes" id="UP000483379">
    <property type="component" value="Unassembled WGS sequence"/>
</dbReference>
<evidence type="ECO:0000256" key="6">
    <source>
        <dbReference type="SAM" id="MobiDB-lite"/>
    </source>
</evidence>
<dbReference type="SUPFAM" id="SSF53335">
    <property type="entry name" value="S-adenosyl-L-methionine-dependent methyltransferases"/>
    <property type="match status" value="1"/>
</dbReference>
<evidence type="ECO:0000256" key="3">
    <source>
        <dbReference type="ARBA" id="ARBA00022679"/>
    </source>
</evidence>
<dbReference type="InterPro" id="IPR050953">
    <property type="entry name" value="N4_N6_ade-DNA_methylase"/>
</dbReference>
<dbReference type="PROSITE" id="PS00092">
    <property type="entry name" value="N6_MTASE"/>
    <property type="match status" value="1"/>
</dbReference>
<feature type="region of interest" description="Disordered" evidence="6">
    <location>
        <begin position="843"/>
        <end position="862"/>
    </location>
</feature>
<dbReference type="InterPro" id="IPR029063">
    <property type="entry name" value="SAM-dependent_MTases_sf"/>
</dbReference>
<sequence>MDTTEKFDVFPGIVNENELYSHHFFAHVFQSRIKDWLQQRAQESEREEPLAKRLARLAAPFFQRHARYPWDEDFTAQLGWHLALHQDLLRALGFSLQPQELDCLGDQPLPIWAQLGKTAGLPDVIVLPAFNPEQKAKGEDQTTDPLETTLSPRHFRIEEIPGAYLGRDKKTPRPLAELLSDALFAADHPPRFVLVVGELEWVLIDRFKWPANRFLRFDLSEILGKKPPATLNACVALLHREALCPDGGPGSTEGCLLDTLDAESHKHDAGVSEDLKYALRDAIERLGNAAASQLRAQAVAGKKGFFSGKDQLDAGDLSTECVRLVYRLIFLFYIEARPELGYVPINKSDVYTRGYSLEHLRDLTLTDLHTTEAQNGHYFDKTLRKLFGLIAQGNTNVQQTLMGSATVNAFELAPLDSRLFDPASTPLLNKVRFPNHVWQAVLRGLSFAKDPKTRRTRRVSYQALSINQLGAVYESLLSYRGFFAADDLYEVMPEAKPTRASNADDDDENDESDGDDSYGGSTDLLANGWFVTEDQIGDYKNGEKVTFINAEGRRQLRVYPKGTFIYRLAGRDRQKSASYYTPQSLTQCLVKYALKELLADKTADEILSLRVLEPAMGSAAFLNEAVNQLAQAYLERKQQELKRRIPHDQFAQELQKVRMRLADGNVFGVDLNPIATELAEVSLWLNAIYGETDATGRPKPARVPWFGYQLFNGNSLVGARPQVFRVSQLSAPKRIKQGGKSVPNPECWLNATPRRVTSTEPRRDDEIYHFLLPDEGMCDYANKAVKAYFGDELDQVKTWKKGLLRSFSDIEIKRLKQLSERVDALWREHAEQLAKDRARTEDTLPVWPDTGEGTVTSRASKEATRKAGMLSEDGDIATPYRCLKLVMDTWCALWFWPLDKAQSLPSRTQWITEVGAILDGNVMEIDEQVELDLAPEPAKVEMFVLAPEIQASLFDDAPGQLPLAAPTEDKTLHDRYGELRIKRLREHFPRVTQVEALATRYRFFHWELSFADIFLAAGGFDLIVGNPPWIKVEWEEKGILGEADPKIAIRKMSASDLARRRAALFEEWPEMRGAWLDEFCEQAGMQGFLNAGQNYPLLEGQKANLYKCFLPQAWMLGSESGISAFVHPEGVYDDPKGGAFREAIYPRLKLHYQYQNEFALFVGTNDHGRMRFGTHIYQNQPSGSPCFLTINNLFIPRTVDACFEHDGKGPVPGIKDESEGGRSSWNTRGHHDRLIPVRMHELALFARLYDEAGTPPLQARLPALHARPLIAVLEKFAAQPRRLSDLKSEYYSTQHWNEVISQQDGTIRRETGFPADAGQWVLSGPHFFVGTPFYKTPRRVCTQNSHYDVLDLLSLPDDYLPRTNYVPDCSPAAYAERTPRVPWAEILEPPAETTGSTDTSNPSGSHAPALEQAPTRKPSESETGRWSGQDGIPTRSVGTSERVTDFYRLAARRGAHPGDERSVRIVVLPPDVAHIDGVFSITFRETGVMLDAASSWVSLPCDFFARTSGKKDFREATARMLPIIESDTRRNVRFLALIALTSHYADLWQSNYRPNFRKQRWSIDPTDTTNPLCPSRLCGEKDFFQRLTPTWQRHCALRTDYARRQALVEIDVLVSQALGLTLDELLTLYRVQFPVMRQYEADTWYDQTGRIVFTPSKGLVGVGLPRKARKQDLKAGIAYGIHLSGDCRMGKATRAHLDDDDDGHAALCPSYGSIQEAKGIALGWEDVRDLPAGCTISKTFPDDTLPGGPVQRTIEYQAPFVRPDREEDYRVAWAFFEQHQGEGAPI</sequence>
<dbReference type="RefSeq" id="WP_164455080.1">
    <property type="nucleotide sequence ID" value="NZ_JAAIJQ010000087.1"/>
</dbReference>
<accession>A0A6M0K705</accession>
<dbReference type="GO" id="GO:0009007">
    <property type="term" value="F:site-specific DNA-methyltransferase (adenine-specific) activity"/>
    <property type="evidence" value="ECO:0007669"/>
    <property type="project" value="UniProtKB-EC"/>
</dbReference>